<dbReference type="InterPro" id="IPR002123">
    <property type="entry name" value="Plipid/glycerol_acylTrfase"/>
</dbReference>
<keyword evidence="2 5" id="KW-0012">Acyltransferase</keyword>
<evidence type="ECO:0000313" key="5">
    <source>
        <dbReference type="EMBL" id="MFC6153454.1"/>
    </source>
</evidence>
<dbReference type="EMBL" id="JBHSQI010000003">
    <property type="protein sequence ID" value="MFC6153454.1"/>
    <property type="molecule type" value="Genomic_DNA"/>
</dbReference>
<feature type="region of interest" description="Disordered" evidence="3">
    <location>
        <begin position="225"/>
        <end position="270"/>
    </location>
</feature>
<feature type="compositionally biased region" description="Polar residues" evidence="3">
    <location>
        <begin position="251"/>
        <end position="264"/>
    </location>
</feature>
<accession>A0ABW1QVA8</accession>
<reference evidence="6" key="1">
    <citation type="journal article" date="2019" name="Int. J. Syst. Evol. Microbiol.">
        <title>The Global Catalogue of Microorganisms (GCM) 10K type strain sequencing project: providing services to taxonomists for standard genome sequencing and annotation.</title>
        <authorList>
            <consortium name="The Broad Institute Genomics Platform"/>
            <consortium name="The Broad Institute Genome Sequencing Center for Infectious Disease"/>
            <person name="Wu L."/>
            <person name="Ma J."/>
        </authorList>
    </citation>
    <scope>NUCLEOTIDE SEQUENCE [LARGE SCALE GENOMIC DNA]</scope>
    <source>
        <strain evidence="6">DFY28</strain>
    </source>
</reference>
<dbReference type="PANTHER" id="PTHR10434">
    <property type="entry name" value="1-ACYL-SN-GLYCEROL-3-PHOSPHATE ACYLTRANSFERASE"/>
    <property type="match status" value="1"/>
</dbReference>
<dbReference type="Proteomes" id="UP001596098">
    <property type="component" value="Unassembled WGS sequence"/>
</dbReference>
<evidence type="ECO:0000256" key="3">
    <source>
        <dbReference type="SAM" id="MobiDB-lite"/>
    </source>
</evidence>
<feature type="compositionally biased region" description="Basic and acidic residues" evidence="3">
    <location>
        <begin position="225"/>
        <end position="237"/>
    </location>
</feature>
<keyword evidence="6" id="KW-1185">Reference proteome</keyword>
<evidence type="ECO:0000256" key="2">
    <source>
        <dbReference type="ARBA" id="ARBA00023315"/>
    </source>
</evidence>
<proteinExistence type="predicted"/>
<dbReference type="SUPFAM" id="SSF69593">
    <property type="entry name" value="Glycerol-3-phosphate (1)-acyltransferase"/>
    <property type="match status" value="1"/>
</dbReference>
<organism evidence="5 6">
    <name type="scientific">Nocardioides yefusunii</name>
    <dbReference type="NCBI Taxonomy" id="2500546"/>
    <lineage>
        <taxon>Bacteria</taxon>
        <taxon>Bacillati</taxon>
        <taxon>Actinomycetota</taxon>
        <taxon>Actinomycetes</taxon>
        <taxon>Propionibacteriales</taxon>
        <taxon>Nocardioidaceae</taxon>
        <taxon>Nocardioides</taxon>
    </lineage>
</organism>
<sequence length="270" mass="29690">MGRKKPVHPNLGFSVVVGTLIPLVRALITREDRGVEKLPTSGAVLAFNHVSHFDPFVTGLFVYDQGILPSYLVKEGLFRNPWLAKLLRSAGQIEVKRMTTDAANAYEHAVSALAEGRLVCVYPEGTLTRDPDLWPMRGKTGVARMALATGAPVIPVGHWGVQELLPPYAKRLRPFPRKKAVVQVGEPVDLDDLRGRELTPEVITEATERIMSAIVSLVEDLRGEKAPAERFDPRRAGMAEIGDPSRHRTSPAETPQSLPEQPQNTKDDDA</sequence>
<dbReference type="PANTHER" id="PTHR10434:SF55">
    <property type="entry name" value="POSSIBLE ACYLTRANSFERASE"/>
    <property type="match status" value="1"/>
</dbReference>
<dbReference type="Pfam" id="PF01553">
    <property type="entry name" value="Acyltransferase"/>
    <property type="match status" value="1"/>
</dbReference>
<feature type="domain" description="Phospholipid/glycerol acyltransferase" evidence="4">
    <location>
        <begin position="43"/>
        <end position="161"/>
    </location>
</feature>
<evidence type="ECO:0000313" key="6">
    <source>
        <dbReference type="Proteomes" id="UP001596098"/>
    </source>
</evidence>
<dbReference type="CDD" id="cd07989">
    <property type="entry name" value="LPLAT_AGPAT-like"/>
    <property type="match status" value="1"/>
</dbReference>
<keyword evidence="1" id="KW-0808">Transferase</keyword>
<gene>
    <name evidence="5" type="ORF">ACFPWU_07205</name>
</gene>
<dbReference type="SMART" id="SM00563">
    <property type="entry name" value="PlsC"/>
    <property type="match status" value="1"/>
</dbReference>
<evidence type="ECO:0000259" key="4">
    <source>
        <dbReference type="SMART" id="SM00563"/>
    </source>
</evidence>
<protein>
    <submittedName>
        <fullName evidence="5">Lysophospholipid acyltransferase family protein</fullName>
    </submittedName>
</protein>
<dbReference type="RefSeq" id="WP_239022090.1">
    <property type="nucleotide sequence ID" value="NZ_CP034929.1"/>
</dbReference>
<evidence type="ECO:0000256" key="1">
    <source>
        <dbReference type="ARBA" id="ARBA00022679"/>
    </source>
</evidence>
<dbReference type="GO" id="GO:0016746">
    <property type="term" value="F:acyltransferase activity"/>
    <property type="evidence" value="ECO:0007669"/>
    <property type="project" value="UniProtKB-KW"/>
</dbReference>
<comment type="caution">
    <text evidence="5">The sequence shown here is derived from an EMBL/GenBank/DDBJ whole genome shotgun (WGS) entry which is preliminary data.</text>
</comment>
<name>A0ABW1QVA8_9ACTN</name>